<dbReference type="AlphaFoldDB" id="A0A0G0U2B6"/>
<dbReference type="PIRSF" id="PIRSF006621">
    <property type="entry name" value="Dus"/>
    <property type="match status" value="1"/>
</dbReference>
<dbReference type="Gene3D" id="3.20.20.70">
    <property type="entry name" value="Aldolase class I"/>
    <property type="match status" value="1"/>
</dbReference>
<dbReference type="Proteomes" id="UP000034601">
    <property type="component" value="Unassembled WGS sequence"/>
</dbReference>
<feature type="binding site" evidence="14">
    <location>
        <position position="143"/>
    </location>
    <ligand>
        <name>FMN</name>
        <dbReference type="ChEBI" id="CHEBI:58210"/>
    </ligand>
</feature>
<keyword evidence="7" id="KW-0521">NADP</keyword>
<feature type="active site" description="Proton donor" evidence="13">
    <location>
        <position position="103"/>
    </location>
</feature>
<keyword evidence="4 12" id="KW-0285">Flavoprotein</keyword>
<proteinExistence type="inferred from homology"/>
<feature type="binding site" evidence="14">
    <location>
        <begin position="231"/>
        <end position="232"/>
    </location>
    <ligand>
        <name>FMN</name>
        <dbReference type="ChEBI" id="CHEBI:58210"/>
    </ligand>
</feature>
<feature type="domain" description="DUS-like FMN-binding" evidence="15">
    <location>
        <begin position="15"/>
        <end position="311"/>
    </location>
</feature>
<evidence type="ECO:0000256" key="1">
    <source>
        <dbReference type="ARBA" id="ARBA00001917"/>
    </source>
</evidence>
<dbReference type="CDD" id="cd02801">
    <property type="entry name" value="DUS_like_FMN"/>
    <property type="match status" value="1"/>
</dbReference>
<comment type="catalytic activity">
    <reaction evidence="10">
        <text>a 5,6-dihydrouridine in tRNA + NADP(+) = a uridine in tRNA + NADPH + H(+)</text>
        <dbReference type="Rhea" id="RHEA:23624"/>
        <dbReference type="Rhea" id="RHEA-COMP:13339"/>
        <dbReference type="Rhea" id="RHEA-COMP:13887"/>
        <dbReference type="ChEBI" id="CHEBI:15378"/>
        <dbReference type="ChEBI" id="CHEBI:57783"/>
        <dbReference type="ChEBI" id="CHEBI:58349"/>
        <dbReference type="ChEBI" id="CHEBI:65315"/>
        <dbReference type="ChEBI" id="CHEBI:74443"/>
    </reaction>
</comment>
<evidence type="ECO:0000256" key="12">
    <source>
        <dbReference type="PIRNR" id="PIRNR006621"/>
    </source>
</evidence>
<keyword evidence="9 12" id="KW-0560">Oxidoreductase</keyword>
<evidence type="ECO:0000256" key="4">
    <source>
        <dbReference type="ARBA" id="ARBA00022630"/>
    </source>
</evidence>
<dbReference type="PANTHER" id="PTHR45846:SF1">
    <property type="entry name" value="TRNA-DIHYDROURIDINE(47) SYNTHASE [NAD(P)(+)]-LIKE"/>
    <property type="match status" value="1"/>
</dbReference>
<evidence type="ECO:0000256" key="11">
    <source>
        <dbReference type="ARBA" id="ARBA00048802"/>
    </source>
</evidence>
<comment type="cofactor">
    <cofactor evidence="1 12 14">
        <name>FMN</name>
        <dbReference type="ChEBI" id="CHEBI:58210"/>
    </cofactor>
</comment>
<dbReference type="PROSITE" id="PS01136">
    <property type="entry name" value="UPF0034"/>
    <property type="match status" value="1"/>
</dbReference>
<evidence type="ECO:0000256" key="5">
    <source>
        <dbReference type="ARBA" id="ARBA00022643"/>
    </source>
</evidence>
<dbReference type="Gene3D" id="1.10.1200.80">
    <property type="entry name" value="Putative flavin oxidoreducatase, domain 2"/>
    <property type="match status" value="1"/>
</dbReference>
<evidence type="ECO:0000256" key="13">
    <source>
        <dbReference type="PIRSR" id="PIRSR006621-1"/>
    </source>
</evidence>
<evidence type="ECO:0000256" key="9">
    <source>
        <dbReference type="ARBA" id="ARBA00023002"/>
    </source>
</evidence>
<dbReference type="GO" id="GO:0000049">
    <property type="term" value="F:tRNA binding"/>
    <property type="evidence" value="ECO:0007669"/>
    <property type="project" value="UniProtKB-KW"/>
</dbReference>
<keyword evidence="8" id="KW-0694">RNA-binding</keyword>
<dbReference type="InterPro" id="IPR018517">
    <property type="entry name" value="tRNA_hU_synthase_CS"/>
</dbReference>
<evidence type="ECO:0000256" key="6">
    <source>
        <dbReference type="ARBA" id="ARBA00022694"/>
    </source>
</evidence>
<dbReference type="Pfam" id="PF01207">
    <property type="entry name" value="Dus"/>
    <property type="match status" value="1"/>
</dbReference>
<evidence type="ECO:0000313" key="16">
    <source>
        <dbReference type="EMBL" id="KKR83223.1"/>
    </source>
</evidence>
<evidence type="ECO:0000256" key="10">
    <source>
        <dbReference type="ARBA" id="ARBA00048205"/>
    </source>
</evidence>
<reference evidence="16 17" key="1">
    <citation type="journal article" date="2015" name="Nature">
        <title>rRNA introns, odd ribosomes, and small enigmatic genomes across a large radiation of phyla.</title>
        <authorList>
            <person name="Brown C.T."/>
            <person name="Hug L.A."/>
            <person name="Thomas B.C."/>
            <person name="Sharon I."/>
            <person name="Castelle C.J."/>
            <person name="Singh A."/>
            <person name="Wilkins M.J."/>
            <person name="Williams K.H."/>
            <person name="Banfield J.F."/>
        </authorList>
    </citation>
    <scope>NUCLEOTIDE SEQUENCE [LARGE SCALE GENOMIC DNA]</scope>
</reference>
<sequence length="316" mass="35064">MANFWQKLKKPFFALAPMDDVTDTVFRQIIVSCGKPDVFFTEFVSADGLISSGQQKLLQKFQFSEAERPIVAQIWGTKPETMYQAAMIIKDLGFDGIDINMGCPDRSVVKSGAGGALIDNPTLAQEVILATQEGAGGLPLSVKTRIGFKTVQTEQWISFLLKFDLAALTVHGRTVAELSKVPAHWEEIGRAAAVRDQLGVKILLIGNGDVTTFHDGLKKAKQFKIDGIMIGRGIFKSPWIFNPQVDTSQVTPQKRLQLLLEHARLFDEVWQGSKNFAILKKFFNSYVRGFKGASDLRIKLMETKTLADVEQLVGNQ</sequence>
<comment type="similarity">
    <text evidence="12">Belongs to the dus family.</text>
</comment>
<comment type="catalytic activity">
    <reaction evidence="11">
        <text>a 5,6-dihydrouridine in tRNA + NAD(+) = a uridine in tRNA + NADH + H(+)</text>
        <dbReference type="Rhea" id="RHEA:54452"/>
        <dbReference type="Rhea" id="RHEA-COMP:13339"/>
        <dbReference type="Rhea" id="RHEA-COMP:13887"/>
        <dbReference type="ChEBI" id="CHEBI:15378"/>
        <dbReference type="ChEBI" id="CHEBI:57540"/>
        <dbReference type="ChEBI" id="CHEBI:57945"/>
        <dbReference type="ChEBI" id="CHEBI:65315"/>
        <dbReference type="ChEBI" id="CHEBI:74443"/>
    </reaction>
</comment>
<keyword evidence="5 12" id="KW-0288">FMN</keyword>
<organism evidence="16 17">
    <name type="scientific">Candidatus Daviesbacteria bacterium GW2011_GWA2_40_9</name>
    <dbReference type="NCBI Taxonomy" id="1618424"/>
    <lineage>
        <taxon>Bacteria</taxon>
        <taxon>Candidatus Daviesiibacteriota</taxon>
    </lineage>
</organism>
<dbReference type="GO" id="GO:0017150">
    <property type="term" value="F:tRNA dihydrouridine synthase activity"/>
    <property type="evidence" value="ECO:0007669"/>
    <property type="project" value="InterPro"/>
</dbReference>
<protein>
    <recommendedName>
        <fullName evidence="12">tRNA-dihydrouridine synthase</fullName>
        <ecNumber evidence="12">1.3.1.-</ecNumber>
    </recommendedName>
</protein>
<keyword evidence="6 12" id="KW-0819">tRNA processing</keyword>
<dbReference type="InterPro" id="IPR024036">
    <property type="entry name" value="tRNA-dHydroUridine_Synthase_C"/>
</dbReference>
<evidence type="ECO:0000259" key="15">
    <source>
        <dbReference type="Pfam" id="PF01207"/>
    </source>
</evidence>
<dbReference type="PATRIC" id="fig|1618424.3.peg.500"/>
<evidence type="ECO:0000256" key="14">
    <source>
        <dbReference type="PIRSR" id="PIRSR006621-2"/>
    </source>
</evidence>
<dbReference type="EC" id="1.3.1.-" evidence="12"/>
<keyword evidence="3" id="KW-0820">tRNA-binding</keyword>
<dbReference type="InterPro" id="IPR035587">
    <property type="entry name" value="DUS-like_FMN-bd"/>
</dbReference>
<name>A0A0G0U2B6_9BACT</name>
<feature type="binding site" evidence="14">
    <location>
        <position position="171"/>
    </location>
    <ligand>
        <name>FMN</name>
        <dbReference type="ChEBI" id="CHEBI:58210"/>
    </ligand>
</feature>
<gene>
    <name evidence="16" type="ORF">UU29_C0007G0093</name>
</gene>
<dbReference type="InterPro" id="IPR001269">
    <property type="entry name" value="DUS_fam"/>
</dbReference>
<dbReference type="SUPFAM" id="SSF51395">
    <property type="entry name" value="FMN-linked oxidoreductases"/>
    <property type="match status" value="1"/>
</dbReference>
<evidence type="ECO:0000256" key="2">
    <source>
        <dbReference type="ARBA" id="ARBA00002790"/>
    </source>
</evidence>
<dbReference type="PANTHER" id="PTHR45846">
    <property type="entry name" value="TRNA-DIHYDROURIDINE(47) SYNTHASE [NAD(P)(+)]-LIKE"/>
    <property type="match status" value="1"/>
</dbReference>
<dbReference type="GO" id="GO:0050660">
    <property type="term" value="F:flavin adenine dinucleotide binding"/>
    <property type="evidence" value="ECO:0007669"/>
    <property type="project" value="InterPro"/>
</dbReference>
<keyword evidence="14" id="KW-0547">Nucleotide-binding</keyword>
<dbReference type="InterPro" id="IPR013785">
    <property type="entry name" value="Aldolase_TIM"/>
</dbReference>
<comment type="function">
    <text evidence="2 12">Catalyzes the synthesis of 5,6-dihydrouridine (D), a modified base found in the D-loop of most tRNAs, via the reduction of the C5-C6 double bond in target uridines.</text>
</comment>
<evidence type="ECO:0000256" key="3">
    <source>
        <dbReference type="ARBA" id="ARBA00022555"/>
    </source>
</evidence>
<evidence type="ECO:0000256" key="8">
    <source>
        <dbReference type="ARBA" id="ARBA00022884"/>
    </source>
</evidence>
<evidence type="ECO:0000313" key="17">
    <source>
        <dbReference type="Proteomes" id="UP000034601"/>
    </source>
</evidence>
<accession>A0A0G0U2B6</accession>
<comment type="caution">
    <text evidence="16">The sequence shown here is derived from an EMBL/GenBank/DDBJ whole genome shotgun (WGS) entry which is preliminary data.</text>
</comment>
<dbReference type="EMBL" id="LCAB01000007">
    <property type="protein sequence ID" value="KKR83223.1"/>
    <property type="molecule type" value="Genomic_DNA"/>
</dbReference>
<evidence type="ECO:0000256" key="7">
    <source>
        <dbReference type="ARBA" id="ARBA00022857"/>
    </source>
</evidence>
<feature type="binding site" evidence="14">
    <location>
        <position position="73"/>
    </location>
    <ligand>
        <name>FMN</name>
        <dbReference type="ChEBI" id="CHEBI:58210"/>
    </ligand>
</feature>